<keyword evidence="1" id="KW-0732">Signal</keyword>
<organism evidence="2 3">
    <name type="scientific">Candidatus Mucispirillum faecigallinarum</name>
    <dbReference type="NCBI Taxonomy" id="2838699"/>
    <lineage>
        <taxon>Bacteria</taxon>
        <taxon>Pseudomonadati</taxon>
        <taxon>Deferribacterota</taxon>
        <taxon>Deferribacteres</taxon>
        <taxon>Deferribacterales</taxon>
        <taxon>Mucispirillaceae</taxon>
        <taxon>Mucispirillum</taxon>
    </lineage>
</organism>
<dbReference type="EMBL" id="DXAQ01000053">
    <property type="protein sequence ID" value="HIZ88997.1"/>
    <property type="molecule type" value="Genomic_DNA"/>
</dbReference>
<name>A0A9D2GTB2_9BACT</name>
<proteinExistence type="predicted"/>
<evidence type="ECO:0000313" key="2">
    <source>
        <dbReference type="EMBL" id="HIZ88997.1"/>
    </source>
</evidence>
<accession>A0A9D2GTB2</accession>
<dbReference type="Proteomes" id="UP000824176">
    <property type="component" value="Unassembled WGS sequence"/>
</dbReference>
<reference evidence="2" key="2">
    <citation type="submission" date="2021-04" db="EMBL/GenBank/DDBJ databases">
        <authorList>
            <person name="Gilroy R."/>
        </authorList>
    </citation>
    <scope>NUCLEOTIDE SEQUENCE</scope>
    <source>
        <strain evidence="2">ChiW4-1371</strain>
    </source>
</reference>
<sequence length="180" mass="20480">MKKIILFAILIISISQICFAQTNRYSGVPVPISLTDPLSFNGTYEVERLIIRNGDTTLLDSDNSYEVYDDKGIATINMKISRDNVAVDLIYKMQMVGPVFKKSEVANYSFLYDSQTYTAKRPQGMPLSKALSSIGMTIYDHEDLIWEMPFEKGYTLILKLEKKTDIATIIDKKPFIIIEN</sequence>
<gene>
    <name evidence="2" type="ORF">H9804_03550</name>
</gene>
<protein>
    <submittedName>
        <fullName evidence="2">Uncharacterized protein</fullName>
    </submittedName>
</protein>
<evidence type="ECO:0000313" key="3">
    <source>
        <dbReference type="Proteomes" id="UP000824176"/>
    </source>
</evidence>
<reference evidence="2" key="1">
    <citation type="journal article" date="2021" name="PeerJ">
        <title>Extensive microbial diversity within the chicken gut microbiome revealed by metagenomics and culture.</title>
        <authorList>
            <person name="Gilroy R."/>
            <person name="Ravi A."/>
            <person name="Getino M."/>
            <person name="Pursley I."/>
            <person name="Horton D.L."/>
            <person name="Alikhan N.F."/>
            <person name="Baker D."/>
            <person name="Gharbi K."/>
            <person name="Hall N."/>
            <person name="Watson M."/>
            <person name="Adriaenssens E.M."/>
            <person name="Foster-Nyarko E."/>
            <person name="Jarju S."/>
            <person name="Secka A."/>
            <person name="Antonio M."/>
            <person name="Oren A."/>
            <person name="Chaudhuri R.R."/>
            <person name="La Ragione R."/>
            <person name="Hildebrand F."/>
            <person name="Pallen M.J."/>
        </authorList>
    </citation>
    <scope>NUCLEOTIDE SEQUENCE</scope>
    <source>
        <strain evidence="2">ChiW4-1371</strain>
    </source>
</reference>
<evidence type="ECO:0000256" key="1">
    <source>
        <dbReference type="SAM" id="SignalP"/>
    </source>
</evidence>
<feature type="signal peptide" evidence="1">
    <location>
        <begin position="1"/>
        <end position="20"/>
    </location>
</feature>
<dbReference type="AlphaFoldDB" id="A0A9D2GTB2"/>
<feature type="chain" id="PRO_5039687393" evidence="1">
    <location>
        <begin position="21"/>
        <end position="180"/>
    </location>
</feature>
<comment type="caution">
    <text evidence="2">The sequence shown here is derived from an EMBL/GenBank/DDBJ whole genome shotgun (WGS) entry which is preliminary data.</text>
</comment>